<keyword evidence="3" id="KW-0677">Repeat</keyword>
<dbReference type="Gene3D" id="2.130.10.10">
    <property type="entry name" value="YVTN repeat-like/Quinoprotein amine dehydrogenase"/>
    <property type="match status" value="3"/>
</dbReference>
<proteinExistence type="predicted"/>
<name>A0A5E4MAZ0_9HEMI</name>
<gene>
    <name evidence="10" type="ORF">CINCED_3A006512</name>
</gene>
<dbReference type="SMART" id="SM00320">
    <property type="entry name" value="WD40"/>
    <property type="match status" value="5"/>
</dbReference>
<dbReference type="InterPro" id="IPR001680">
    <property type="entry name" value="WD40_rpt"/>
</dbReference>
<dbReference type="PANTHER" id="PTHR19932:SF10">
    <property type="entry name" value="WD REPEAT AND HMG-BOX DNA-BINDING PROTEIN 1"/>
    <property type="match status" value="1"/>
</dbReference>
<evidence type="ECO:0000259" key="8">
    <source>
        <dbReference type="Pfam" id="PF20946"/>
    </source>
</evidence>
<dbReference type="AlphaFoldDB" id="A0A5E4MAZ0"/>
<evidence type="ECO:0000256" key="1">
    <source>
        <dbReference type="ARBA" id="ARBA00004123"/>
    </source>
</evidence>
<evidence type="ECO:0000256" key="2">
    <source>
        <dbReference type="ARBA" id="ARBA00022574"/>
    </source>
</evidence>
<dbReference type="Pfam" id="PF12341">
    <property type="entry name" value="Mcl1_mid"/>
    <property type="match status" value="1"/>
</dbReference>
<dbReference type="InterPro" id="IPR015943">
    <property type="entry name" value="WD40/YVTN_repeat-like_dom_sf"/>
</dbReference>
<keyword evidence="4" id="KW-0539">Nucleus</keyword>
<dbReference type="GO" id="GO:0006261">
    <property type="term" value="P:DNA-templated DNA replication"/>
    <property type="evidence" value="ECO:0007669"/>
    <property type="project" value="TreeGrafter"/>
</dbReference>
<evidence type="ECO:0000313" key="10">
    <source>
        <dbReference type="EMBL" id="VVC29406.1"/>
    </source>
</evidence>
<feature type="domain" description="WDHD1/CFT4 helical bundle" evidence="8">
    <location>
        <begin position="681"/>
        <end position="767"/>
    </location>
</feature>
<dbReference type="GO" id="GO:0043596">
    <property type="term" value="C:nuclear replication fork"/>
    <property type="evidence" value="ECO:0007669"/>
    <property type="project" value="TreeGrafter"/>
</dbReference>
<evidence type="ECO:0000259" key="9">
    <source>
        <dbReference type="Pfam" id="PF24817"/>
    </source>
</evidence>
<dbReference type="InterPro" id="IPR057646">
    <property type="entry name" value="WD40_WDHD1_1st"/>
</dbReference>
<dbReference type="InterPro" id="IPR048591">
    <property type="entry name" value="WDHD1/CFT4_hel"/>
</dbReference>
<feature type="compositionally biased region" description="Polar residues" evidence="6">
    <location>
        <begin position="890"/>
        <end position="900"/>
    </location>
</feature>
<accession>A0A5E4MAZ0</accession>
<feature type="compositionally biased region" description="Polar residues" evidence="6">
    <location>
        <begin position="861"/>
        <end position="882"/>
    </location>
</feature>
<dbReference type="InterPro" id="IPR022100">
    <property type="entry name" value="WDHD1/CFT4_beta-prop_2nd"/>
</dbReference>
<dbReference type="OrthoDB" id="427368at2759"/>
<evidence type="ECO:0000256" key="4">
    <source>
        <dbReference type="ARBA" id="ARBA00023242"/>
    </source>
</evidence>
<feature type="region of interest" description="Disordered" evidence="6">
    <location>
        <begin position="861"/>
        <end position="919"/>
    </location>
</feature>
<keyword evidence="2 5" id="KW-0853">WD repeat</keyword>
<dbReference type="SUPFAM" id="SSF50978">
    <property type="entry name" value="WD40 repeat-like"/>
    <property type="match status" value="1"/>
</dbReference>
<evidence type="ECO:0000256" key="6">
    <source>
        <dbReference type="SAM" id="MobiDB-lite"/>
    </source>
</evidence>
<dbReference type="PROSITE" id="PS50082">
    <property type="entry name" value="WD_REPEATS_2"/>
    <property type="match status" value="2"/>
</dbReference>
<dbReference type="PROSITE" id="PS50294">
    <property type="entry name" value="WD_REPEATS_REGION"/>
    <property type="match status" value="2"/>
</dbReference>
<dbReference type="InterPro" id="IPR036322">
    <property type="entry name" value="WD40_repeat_dom_sf"/>
</dbReference>
<evidence type="ECO:0000256" key="3">
    <source>
        <dbReference type="ARBA" id="ARBA00022737"/>
    </source>
</evidence>
<comment type="subcellular location">
    <subcellularLocation>
        <location evidence="1">Nucleus</location>
    </subcellularLocation>
</comment>
<reference evidence="10 11" key="1">
    <citation type="submission" date="2019-08" db="EMBL/GenBank/DDBJ databases">
        <authorList>
            <person name="Alioto T."/>
            <person name="Alioto T."/>
            <person name="Gomez Garrido J."/>
        </authorList>
    </citation>
    <scope>NUCLEOTIDE SEQUENCE [LARGE SCALE GENOMIC DNA]</scope>
</reference>
<dbReference type="Pfam" id="PF20946">
    <property type="entry name" value="Ctf4_C"/>
    <property type="match status" value="1"/>
</dbReference>
<feature type="domain" description="WDHD1 first WD40" evidence="9">
    <location>
        <begin position="11"/>
        <end position="304"/>
    </location>
</feature>
<dbReference type="PANTHER" id="PTHR19932">
    <property type="entry name" value="WD REPEAT AND HMG-BOX DNA BINDING PROTEIN"/>
    <property type="match status" value="1"/>
</dbReference>
<feature type="domain" description="WDHD1/CFT4 second beta-propeller" evidence="7">
    <location>
        <begin position="393"/>
        <end position="672"/>
    </location>
</feature>
<dbReference type="Proteomes" id="UP000325440">
    <property type="component" value="Unassembled WGS sequence"/>
</dbReference>
<evidence type="ECO:0000256" key="5">
    <source>
        <dbReference type="PROSITE-ProRule" id="PRU00221"/>
    </source>
</evidence>
<sequence length="919" mass="103341">MSETRVLDFPRYAHVEGHTDVCYSEDGKYLITCGQDGDIRIWNGIEDGDPIAKCVGSEAFAVHQKDDVLYVGDDHHTLEVYTFPGAELIDTLTRFTAAVCCFDSSKDGQLIAAGGCDSTIQVINKNTKSILNFNSHKSPILSVKLDPLSKFLVSSSCDGTVKIWSLETKSIVNEWTNVIPSSNAFQHSKIKCTPAWDPKDGNLLAIPFTKEIKLFQRGLWRELFTLHDYRLSEQEITVMNWSNCGRYIAAGTNMGFILAWNISSKVIVLHAECKEHFSIRSLVWSPKNGENTLAYCDDHGQLGLVENACSEDDFYNDTDEINNVEPNILLTDEESGDNVISLEKIKSESGFSSQLGFKAYNDDNAIDIDDENSNLSLKCIPQTLIPTVNLQNPFQPCSTPVHLQRRFMIFNDVGYARQTNTEDENVIDVDFHDNTIHHAFRIKNVLEHTIAALCQEALVLGCESQDTTPSKMVCILLNPWDGKREWTIDLPDNEDICGLAVTADWISVATSMRFLRLFTLSGVQREIVSIPGPIVAINGTRNRLVVVHHCGTPLPSEQNLRYCVYKIDNEIESIYSGYVPLTPKSTLRWVGFSDYGSLCTLDSVGTLQMLLKTYWTPLCYIDSAWKDSTNHYFVIGVSEARQDVRCILCKGSYYPSTTPHPFLNEISWQIPLCDITQEKSELEDKFWRSHISLSILPEKDGSQYDKELKTTFLKLFAMACKSGHDMRAVELCKLIKSEQTLNLALKYTMLAGNTSLAEKITTIIENETNAENELLEPLMQPYSKTLYNKPSTSYNTSTSSVSQQSQDLFSEKYTTNNDNSNIEESSSIIATMKKKKDIELMNDSNDLDRAFNPFQKRSEAQANISIDSPLPLNQTTDSTSLNNKKRKSNLHNSTENIDSTNKTKKPKGVSKLSSFVFKK</sequence>
<dbReference type="EMBL" id="CABPRJ010000492">
    <property type="protein sequence ID" value="VVC29406.1"/>
    <property type="molecule type" value="Genomic_DNA"/>
</dbReference>
<dbReference type="GO" id="GO:0006281">
    <property type="term" value="P:DNA repair"/>
    <property type="evidence" value="ECO:0007669"/>
    <property type="project" value="TreeGrafter"/>
</dbReference>
<evidence type="ECO:0000259" key="7">
    <source>
        <dbReference type="Pfam" id="PF12341"/>
    </source>
</evidence>
<organism evidence="10 11">
    <name type="scientific">Cinara cedri</name>
    <dbReference type="NCBI Taxonomy" id="506608"/>
    <lineage>
        <taxon>Eukaryota</taxon>
        <taxon>Metazoa</taxon>
        <taxon>Ecdysozoa</taxon>
        <taxon>Arthropoda</taxon>
        <taxon>Hexapoda</taxon>
        <taxon>Insecta</taxon>
        <taxon>Pterygota</taxon>
        <taxon>Neoptera</taxon>
        <taxon>Paraneoptera</taxon>
        <taxon>Hemiptera</taxon>
        <taxon>Sternorrhyncha</taxon>
        <taxon>Aphidomorpha</taxon>
        <taxon>Aphidoidea</taxon>
        <taxon>Aphididae</taxon>
        <taxon>Lachninae</taxon>
        <taxon>Cinara</taxon>
    </lineage>
</organism>
<dbReference type="GO" id="GO:0000278">
    <property type="term" value="P:mitotic cell cycle"/>
    <property type="evidence" value="ECO:0007669"/>
    <property type="project" value="TreeGrafter"/>
</dbReference>
<keyword evidence="11" id="KW-1185">Reference proteome</keyword>
<protein>
    <submittedName>
        <fullName evidence="10">WD40-repeat-containing domain,Anaphase-promoting complex subunit 4, WD40 domain,WD40 repeat, conserved</fullName>
    </submittedName>
</protein>
<dbReference type="Pfam" id="PF24817">
    <property type="entry name" value="WD40_WDHD1_1st"/>
    <property type="match status" value="1"/>
</dbReference>
<evidence type="ECO:0000313" key="11">
    <source>
        <dbReference type="Proteomes" id="UP000325440"/>
    </source>
</evidence>
<dbReference type="GO" id="GO:0003682">
    <property type="term" value="F:chromatin binding"/>
    <property type="evidence" value="ECO:0007669"/>
    <property type="project" value="TreeGrafter"/>
</dbReference>
<feature type="repeat" description="WD" evidence="5">
    <location>
        <begin position="133"/>
        <end position="174"/>
    </location>
</feature>
<feature type="repeat" description="WD" evidence="5">
    <location>
        <begin position="11"/>
        <end position="43"/>
    </location>
</feature>